<dbReference type="InterPro" id="IPR011201">
    <property type="entry name" value="Zinc-ribbon_6_bact"/>
</dbReference>
<protein>
    <recommendedName>
        <fullName evidence="2">Zinc-ribbon domain-containing protein</fullName>
    </recommendedName>
</protein>
<proteinExistence type="predicted"/>
<dbReference type="Pfam" id="PF10005">
    <property type="entry name" value="Zn_ribbon_DZR_6"/>
    <property type="match status" value="1"/>
</dbReference>
<feature type="domain" description="Zinc-ribbon" evidence="2">
    <location>
        <begin position="4"/>
        <end position="97"/>
    </location>
</feature>
<dbReference type="AlphaFoldDB" id="A0A6N6WA54"/>
<dbReference type="InterPro" id="IPR031321">
    <property type="entry name" value="UCP012641"/>
</dbReference>
<evidence type="ECO:0000256" key="1">
    <source>
        <dbReference type="SAM" id="MobiDB-lite"/>
    </source>
</evidence>
<evidence type="ECO:0000313" key="4">
    <source>
        <dbReference type="Proteomes" id="UP000463700"/>
    </source>
</evidence>
<evidence type="ECO:0000313" key="3">
    <source>
        <dbReference type="EMBL" id="KAE8757532.1"/>
    </source>
</evidence>
<sequence length="446" mass="49980">MKTFHCNRCSHLVFYENVRCERCEALLGYVPELAEISAFEDAGEGRWRSLHPRGEGALFRQCHNYAVENVCNWMIPADSPDTLCRACQLTRTIPNLSAPDNRLYWYRLEMAKRRLLYTLAALGLDVLSRKDDPEYGLAFEFLEDGDDGERVMTGHDNGLITLNIAEAEDAYREKVRSAMGEPYRTLLGHFRHETGHYYFSQLVENDPRWLKPYRKLFGDERADYGEALTAYYRDGAPKDWQASYISAYATMHPWEDWAETWAHYMLIVDVLDTSTSYGLALLPDDPSEPTLTDRTPVEDASFENLMKRWFPLTYALNSLNRSLGMPDGYPFTLASPVVDKLRFVHRVIAAAGDRTQPREAAKPVRKAGTGQAPLKTAQAGALQPVAAQPVAQPVPLAAPQPVAQPVMSQEPVQAPVMETAASSAPRLQSGPAAAKAAPAKRAARRR</sequence>
<dbReference type="Pfam" id="PF15887">
    <property type="entry name" value="Peptidase_Mx"/>
    <property type="match status" value="1"/>
</dbReference>
<comment type="caution">
    <text evidence="3">The sequence shown here is derived from an EMBL/GenBank/DDBJ whole genome shotgun (WGS) entry which is preliminary data.</text>
</comment>
<name>A0A6N6WA54_9BURK</name>
<gene>
    <name evidence="3" type="ORF">FSO04_23160</name>
</gene>
<dbReference type="Proteomes" id="UP000463700">
    <property type="component" value="Unassembled WGS sequence"/>
</dbReference>
<evidence type="ECO:0000259" key="2">
    <source>
        <dbReference type="Pfam" id="PF10005"/>
    </source>
</evidence>
<reference evidence="3 4" key="1">
    <citation type="journal article" date="2020" name="Int. J. Syst. Evol. Microbiol.">
        <title>Paraburkholderia madseniana sp. nov., a phenolic acid-degrading bacterium isolated from acidic forest soil.</title>
        <authorList>
            <person name="Wilhelm R.C."/>
            <person name="Murphy S.J.L."/>
            <person name="Feriancek N.M."/>
            <person name="Karasz D.C."/>
            <person name="DeRito C.M."/>
            <person name="Newman J.D."/>
            <person name="Buckley D.H."/>
        </authorList>
    </citation>
    <scope>NUCLEOTIDE SEQUENCE [LARGE SCALE GENOMIC DNA]</scope>
    <source>
        <strain evidence="3 4">RP11</strain>
    </source>
</reference>
<dbReference type="PIRSF" id="PIRSF012641">
    <property type="entry name" value="UCP012641"/>
    <property type="match status" value="1"/>
</dbReference>
<feature type="compositionally biased region" description="Low complexity" evidence="1">
    <location>
        <begin position="431"/>
        <end position="440"/>
    </location>
</feature>
<accession>A0A6N6WA54</accession>
<dbReference type="EMBL" id="VOSW01000045">
    <property type="protein sequence ID" value="KAE8757532.1"/>
    <property type="molecule type" value="Genomic_DNA"/>
</dbReference>
<organism evidence="3 4">
    <name type="scientific">Paraburkholderia madseniana</name>
    <dbReference type="NCBI Taxonomy" id="2599607"/>
    <lineage>
        <taxon>Bacteria</taxon>
        <taxon>Pseudomonadati</taxon>
        <taxon>Pseudomonadota</taxon>
        <taxon>Betaproteobacteria</taxon>
        <taxon>Burkholderiales</taxon>
        <taxon>Burkholderiaceae</taxon>
        <taxon>Paraburkholderia</taxon>
    </lineage>
</organism>
<feature type="region of interest" description="Disordered" evidence="1">
    <location>
        <begin position="416"/>
        <end position="446"/>
    </location>
</feature>
<dbReference type="OrthoDB" id="256753at2"/>